<feature type="domain" description="Isopropylmalate dehydrogenase-like" evidence="3">
    <location>
        <begin position="3"/>
        <end position="328"/>
    </location>
</feature>
<evidence type="ECO:0000313" key="5">
    <source>
        <dbReference type="Proteomes" id="UP001207918"/>
    </source>
</evidence>
<gene>
    <name evidence="4" type="ORF">J6I44_12225</name>
</gene>
<dbReference type="EMBL" id="JAGGJA010000007">
    <property type="protein sequence ID" value="MCW9707624.1"/>
    <property type="molecule type" value="Genomic_DNA"/>
</dbReference>
<dbReference type="InterPro" id="IPR019818">
    <property type="entry name" value="IsoCit/isopropylmalate_DH_CS"/>
</dbReference>
<comment type="similarity">
    <text evidence="1">Belongs to the isocitrate and isopropylmalate dehydrogenases family.</text>
</comment>
<evidence type="ECO:0000259" key="3">
    <source>
        <dbReference type="SMART" id="SM01329"/>
    </source>
</evidence>
<keyword evidence="2" id="KW-0560">Oxidoreductase</keyword>
<evidence type="ECO:0000256" key="1">
    <source>
        <dbReference type="ARBA" id="ARBA00007769"/>
    </source>
</evidence>
<keyword evidence="5" id="KW-1185">Reference proteome</keyword>
<dbReference type="Gene3D" id="3.40.718.10">
    <property type="entry name" value="Isopropylmalate Dehydrogenase"/>
    <property type="match status" value="1"/>
</dbReference>
<organism evidence="4 5">
    <name type="scientific">Fodinibius salsisoli</name>
    <dbReference type="NCBI Taxonomy" id="2820877"/>
    <lineage>
        <taxon>Bacteria</taxon>
        <taxon>Pseudomonadati</taxon>
        <taxon>Balneolota</taxon>
        <taxon>Balneolia</taxon>
        <taxon>Balneolales</taxon>
        <taxon>Balneolaceae</taxon>
        <taxon>Fodinibius</taxon>
    </lineage>
</organism>
<accession>A0ABT3PP40</accession>
<dbReference type="PANTHER" id="PTHR11835:SF34">
    <property type="entry name" value="ISOCITRATE DEHYDROGENASE [NAD] SUBUNIT ALPHA, MITOCHONDRIAL"/>
    <property type="match status" value="1"/>
</dbReference>
<name>A0ABT3PP40_9BACT</name>
<dbReference type="RefSeq" id="WP_350356704.1">
    <property type="nucleotide sequence ID" value="NZ_JAGGJA010000007.1"/>
</dbReference>
<dbReference type="SMART" id="SM01329">
    <property type="entry name" value="Iso_dh"/>
    <property type="match status" value="1"/>
</dbReference>
<dbReference type="SUPFAM" id="SSF53659">
    <property type="entry name" value="Isocitrate/Isopropylmalate dehydrogenase-like"/>
    <property type="match status" value="1"/>
</dbReference>
<dbReference type="Proteomes" id="UP001207918">
    <property type="component" value="Unassembled WGS sequence"/>
</dbReference>
<protein>
    <submittedName>
        <fullName evidence="4">Isocitrate/isopropylmalate dehydrogenase family protein</fullName>
    </submittedName>
</protein>
<comment type="caution">
    <text evidence="4">The sequence shown here is derived from an EMBL/GenBank/DDBJ whole genome shotgun (WGS) entry which is preliminary data.</text>
</comment>
<reference evidence="4 5" key="1">
    <citation type="submission" date="2021-03" db="EMBL/GenBank/DDBJ databases">
        <title>Aliifodinibius sp. nov., a new bacterium isolated from saline soil.</title>
        <authorList>
            <person name="Galisteo C."/>
            <person name="De La Haba R."/>
            <person name="Sanchez-Porro C."/>
            <person name="Ventosa A."/>
        </authorList>
    </citation>
    <scope>NUCLEOTIDE SEQUENCE [LARGE SCALE GENOMIC DNA]</scope>
    <source>
        <strain evidence="4 5">1BSP15-2V2</strain>
    </source>
</reference>
<dbReference type="InterPro" id="IPR024084">
    <property type="entry name" value="IsoPropMal-DH-like_dom"/>
</dbReference>
<proteinExistence type="inferred from homology"/>
<dbReference type="Pfam" id="PF00180">
    <property type="entry name" value="Iso_dh"/>
    <property type="match status" value="1"/>
</dbReference>
<sequence>MHDIVLIPGDGIGPEITKAVTTIFQEAKAPINWIECSAGLSAHEELGNPLPEETLEAIKKYRIALKGPLTTPVGASFRSINVALRKKFKLHSNIRPAKTLPHIESRFDNIDLVMFRENTEGLYIGKEKWIQEDEHAESIAVVTREASEKIVRAAFEYAKNNGRKKVTLVHKANILKYTCGLFMEVGEQIAAEYPEIEYEDLIVDNMAMQMVMYPNKYDVIVTTNLFGDILSDLASGLVGGLGLTGAANIGDDAAIFEAVHGSAPDIAGQNKANPIAFLLSSLMLLEYIGEQEVADTIRQAIYETLADKSVCTPDIGGSGSTTTFTEAVCERLA</sequence>
<dbReference type="PANTHER" id="PTHR11835">
    <property type="entry name" value="DECARBOXYLATING DEHYDROGENASES-ISOCITRATE, ISOPROPYLMALATE, TARTRATE"/>
    <property type="match status" value="1"/>
</dbReference>
<evidence type="ECO:0000256" key="2">
    <source>
        <dbReference type="ARBA" id="ARBA00023002"/>
    </source>
</evidence>
<evidence type="ECO:0000313" key="4">
    <source>
        <dbReference type="EMBL" id="MCW9707624.1"/>
    </source>
</evidence>
<dbReference type="PROSITE" id="PS00470">
    <property type="entry name" value="IDH_IMDH"/>
    <property type="match status" value="1"/>
</dbReference>